<protein>
    <recommendedName>
        <fullName evidence="1">HTH cro/C1-type domain-containing protein</fullName>
    </recommendedName>
</protein>
<proteinExistence type="predicted"/>
<name>A0A0F0GNQ7_LENAE</name>
<dbReference type="CDD" id="cd00093">
    <property type="entry name" value="HTH_XRE"/>
    <property type="match status" value="1"/>
</dbReference>
<dbReference type="Proteomes" id="UP000033393">
    <property type="component" value="Unassembled WGS sequence"/>
</dbReference>
<feature type="domain" description="HTH cro/C1-type" evidence="1">
    <location>
        <begin position="8"/>
        <end position="63"/>
    </location>
</feature>
<gene>
    <name evidence="2" type="ORF">UK23_32665</name>
</gene>
<comment type="caution">
    <text evidence="2">The sequence shown here is derived from an EMBL/GenBank/DDBJ whole genome shotgun (WGS) entry which is preliminary data.</text>
</comment>
<evidence type="ECO:0000259" key="1">
    <source>
        <dbReference type="PROSITE" id="PS50943"/>
    </source>
</evidence>
<dbReference type="OrthoDB" id="3504495at2"/>
<dbReference type="AlphaFoldDB" id="A0A0F0GNQ7"/>
<dbReference type="PATRIC" id="fig|68170.10.peg.8508"/>
<accession>A0A0F0GNQ7</accession>
<evidence type="ECO:0000313" key="3">
    <source>
        <dbReference type="Proteomes" id="UP000033393"/>
    </source>
</evidence>
<dbReference type="RefSeq" id="WP_045315566.1">
    <property type="nucleotide sequence ID" value="NZ_JYJG01000284.1"/>
</dbReference>
<dbReference type="PROSITE" id="PS50943">
    <property type="entry name" value="HTH_CROC1"/>
    <property type="match status" value="1"/>
</dbReference>
<dbReference type="Pfam" id="PF13560">
    <property type="entry name" value="HTH_31"/>
    <property type="match status" value="1"/>
</dbReference>
<dbReference type="SUPFAM" id="SSF47413">
    <property type="entry name" value="lambda repressor-like DNA-binding domains"/>
    <property type="match status" value="1"/>
</dbReference>
<reference evidence="2 3" key="1">
    <citation type="submission" date="2015-02" db="EMBL/GenBank/DDBJ databases">
        <authorList>
            <person name="Ju K.-S."/>
            <person name="Doroghazi J.R."/>
            <person name="Metcalf W."/>
        </authorList>
    </citation>
    <scope>NUCLEOTIDE SEQUENCE [LARGE SCALE GENOMIC DNA]</scope>
    <source>
        <strain evidence="2 3">NRRL B-16140</strain>
    </source>
</reference>
<sequence length="426" mass="46319">MVTPREAFAKRRKVVGFSQERLAQHLGVTTGTVGRWERGEATPEPPTQRRLVQALELTSIRELLELLHPQKLSLTAADEHFGMRSVGSRSGLAGHDSDRPVQIGHSLDRVHGVIPLVRQTLDAFDLPGDGPTRSLVEISADVARVNEHRLEARYGALADALPDLLVELARAGQLATEDVQQQQLALLRALTFRAADGIAFKFGYLDLSARLIDLMRQSAAQANDPLLVAAAEYVRTETFFASGDLSTAGRALVKAASELSLSNLDDQHVAAAYGSLHMRAAVVAGRIGDPRASRDHLSEANEAAKRVPEGVYRGTAFGPQSIRIHELAVATELRDPVGIECAATWHPSGELPAERRSHYYIELSSAQHDLGHHEEAYVCIEMARDAAPQHTREHPQVKGTLASLLQLRPGNSRVVELAAWAGARAI</sequence>
<keyword evidence="3" id="KW-1185">Reference proteome</keyword>
<dbReference type="GO" id="GO:0003677">
    <property type="term" value="F:DNA binding"/>
    <property type="evidence" value="ECO:0007669"/>
    <property type="project" value="InterPro"/>
</dbReference>
<dbReference type="Gene3D" id="1.10.260.40">
    <property type="entry name" value="lambda repressor-like DNA-binding domains"/>
    <property type="match status" value="1"/>
</dbReference>
<dbReference type="STRING" id="68170.GCA_000974445_06943"/>
<dbReference type="SMART" id="SM00530">
    <property type="entry name" value="HTH_XRE"/>
    <property type="match status" value="1"/>
</dbReference>
<dbReference type="InterPro" id="IPR010982">
    <property type="entry name" value="Lambda_DNA-bd_dom_sf"/>
</dbReference>
<dbReference type="InterPro" id="IPR001387">
    <property type="entry name" value="Cro/C1-type_HTH"/>
</dbReference>
<organism evidence="2 3">
    <name type="scientific">Lentzea aerocolonigenes</name>
    <name type="common">Lechevalieria aerocolonigenes</name>
    <name type="synonym">Saccharothrix aerocolonigenes</name>
    <dbReference type="NCBI Taxonomy" id="68170"/>
    <lineage>
        <taxon>Bacteria</taxon>
        <taxon>Bacillati</taxon>
        <taxon>Actinomycetota</taxon>
        <taxon>Actinomycetes</taxon>
        <taxon>Pseudonocardiales</taxon>
        <taxon>Pseudonocardiaceae</taxon>
        <taxon>Lentzea</taxon>
    </lineage>
</organism>
<dbReference type="EMBL" id="JYJG01000284">
    <property type="protein sequence ID" value="KJK43582.1"/>
    <property type="molecule type" value="Genomic_DNA"/>
</dbReference>
<evidence type="ECO:0000313" key="2">
    <source>
        <dbReference type="EMBL" id="KJK43582.1"/>
    </source>
</evidence>